<dbReference type="RefSeq" id="XP_035350398.1">
    <property type="nucleotide sequence ID" value="XM_035494505.1"/>
</dbReference>
<sequence>MGWNVSIPSPLILYFYPYPGQLVANSTYVVSDSHPRPDDYARLVDTYAGHVMGTSLFCGELFGGLSGFLCREFNSAENVNVDVVAHIPSAPSVKEHAIRRHICSNASQLFQLLTVYSPEHHSNRLPGDQTAIVFMRGHQPPECLNRLGAMYNINPLFYQRHLEYLWSTEPPKLFSSPSLPSASFNTIRFRIFSVGETDVGSNSLVESLREDGEKSMANYLHDLRCEVGLQSGTSIVRAFNIHDVRYFSIEQEVTATVQVTGNKWLKLGKFCQVLNLIQSVIEQSTGYNLYKSKNYSLANLSYHQDILNRLETRLRDNIFDLEHYDSSSWPRSYDGDNVTANSRSSMKAAATVKALLTDFQKLLARSEQLSESCRNGMSICMNSAAIAESQRAIEQAKRVEQLTWLGFFYIPLSFTASLFGMNMRIFGQGNQDIWEFFAVSIPLAMVSYIILAWRSGQWD</sequence>
<evidence type="ECO:0000256" key="5">
    <source>
        <dbReference type="SAM" id="Phobius"/>
    </source>
</evidence>
<dbReference type="InterPro" id="IPR045863">
    <property type="entry name" value="CorA_TM1_TM2"/>
</dbReference>
<dbReference type="EMBL" id="CP055903">
    <property type="protein sequence ID" value="QKX64224.1"/>
    <property type="molecule type" value="Genomic_DNA"/>
</dbReference>
<comment type="subcellular location">
    <subcellularLocation>
        <location evidence="1">Membrane</location>
        <topology evidence="1">Multi-pass membrane protein</topology>
    </subcellularLocation>
</comment>
<accession>A0A7H8RCV9</accession>
<reference evidence="7" key="1">
    <citation type="submission" date="2020-06" db="EMBL/GenBank/DDBJ databases">
        <title>A chromosome-scale genome assembly of Talaromyces rugulosus W13939.</title>
        <authorList>
            <person name="Wang B."/>
            <person name="Guo L."/>
            <person name="Ye K."/>
            <person name="Wang L."/>
        </authorList>
    </citation>
    <scope>NUCLEOTIDE SEQUENCE [LARGE SCALE GENOMIC DNA]</scope>
    <source>
        <strain evidence="7">W13939</strain>
    </source>
</reference>
<dbReference type="GO" id="GO:0016020">
    <property type="term" value="C:membrane"/>
    <property type="evidence" value="ECO:0007669"/>
    <property type="project" value="UniProtKB-SubCell"/>
</dbReference>
<evidence type="ECO:0000313" key="6">
    <source>
        <dbReference type="EMBL" id="QKX64224.1"/>
    </source>
</evidence>
<feature type="transmembrane region" description="Helical" evidence="5">
    <location>
        <begin position="402"/>
        <end position="421"/>
    </location>
</feature>
<evidence type="ECO:0000256" key="4">
    <source>
        <dbReference type="ARBA" id="ARBA00023136"/>
    </source>
</evidence>
<dbReference type="InterPro" id="IPR002523">
    <property type="entry name" value="MgTranspt_CorA/ZnTranspt_ZntB"/>
</dbReference>
<gene>
    <name evidence="6" type="ORF">TRUGW13939_11397</name>
</gene>
<keyword evidence="2 5" id="KW-0812">Transmembrane</keyword>
<keyword evidence="4 5" id="KW-0472">Membrane</keyword>
<dbReference type="AlphaFoldDB" id="A0A7H8RCV9"/>
<keyword evidence="3 5" id="KW-1133">Transmembrane helix</keyword>
<protein>
    <submittedName>
        <fullName evidence="6">Uncharacterized protein</fullName>
    </submittedName>
</protein>
<dbReference type="SUPFAM" id="SSF144083">
    <property type="entry name" value="Magnesium transport protein CorA, transmembrane region"/>
    <property type="match status" value="1"/>
</dbReference>
<evidence type="ECO:0000256" key="3">
    <source>
        <dbReference type="ARBA" id="ARBA00022989"/>
    </source>
</evidence>
<dbReference type="KEGG" id="trg:TRUGW13939_11397"/>
<feature type="transmembrane region" description="Helical" evidence="5">
    <location>
        <begin position="433"/>
        <end position="453"/>
    </location>
</feature>
<evidence type="ECO:0000256" key="1">
    <source>
        <dbReference type="ARBA" id="ARBA00004141"/>
    </source>
</evidence>
<dbReference type="Pfam" id="PF01544">
    <property type="entry name" value="CorA"/>
    <property type="match status" value="1"/>
</dbReference>
<evidence type="ECO:0000256" key="2">
    <source>
        <dbReference type="ARBA" id="ARBA00022692"/>
    </source>
</evidence>
<dbReference type="GO" id="GO:0046873">
    <property type="term" value="F:metal ion transmembrane transporter activity"/>
    <property type="evidence" value="ECO:0007669"/>
    <property type="project" value="InterPro"/>
</dbReference>
<dbReference type="OrthoDB" id="3231000at2759"/>
<evidence type="ECO:0000313" key="7">
    <source>
        <dbReference type="Proteomes" id="UP000509510"/>
    </source>
</evidence>
<keyword evidence="7" id="KW-1185">Reference proteome</keyword>
<proteinExistence type="predicted"/>
<organism evidence="6 7">
    <name type="scientific">Talaromyces rugulosus</name>
    <name type="common">Penicillium rugulosum</name>
    <dbReference type="NCBI Taxonomy" id="121627"/>
    <lineage>
        <taxon>Eukaryota</taxon>
        <taxon>Fungi</taxon>
        <taxon>Dikarya</taxon>
        <taxon>Ascomycota</taxon>
        <taxon>Pezizomycotina</taxon>
        <taxon>Eurotiomycetes</taxon>
        <taxon>Eurotiomycetidae</taxon>
        <taxon>Eurotiales</taxon>
        <taxon>Trichocomaceae</taxon>
        <taxon>Talaromyces</taxon>
        <taxon>Talaromyces sect. Islandici</taxon>
    </lineage>
</organism>
<dbReference type="GeneID" id="55998875"/>
<dbReference type="Proteomes" id="UP000509510">
    <property type="component" value="Chromosome VI"/>
</dbReference>
<dbReference type="Gene3D" id="1.20.58.340">
    <property type="entry name" value="Magnesium transport protein CorA, transmembrane region"/>
    <property type="match status" value="1"/>
</dbReference>
<name>A0A7H8RCV9_TALRU</name>